<accession>A0A507BTZ3</accession>
<evidence type="ECO:0000256" key="3">
    <source>
        <dbReference type="PROSITE-ProRule" id="PRU00703"/>
    </source>
</evidence>
<dbReference type="GO" id="GO:0004865">
    <property type="term" value="F:protein serine/threonine phosphatase inhibitor activity"/>
    <property type="evidence" value="ECO:0007669"/>
    <property type="project" value="TreeGrafter"/>
</dbReference>
<dbReference type="InterPro" id="IPR050511">
    <property type="entry name" value="AMPK_gamma/SDS23_families"/>
</dbReference>
<keyword evidence="1" id="KW-0677">Repeat</keyword>
<dbReference type="EMBL" id="QEAO01000030">
    <property type="protein sequence ID" value="TPX32437.1"/>
    <property type="molecule type" value="Genomic_DNA"/>
</dbReference>
<evidence type="ECO:0000313" key="6">
    <source>
        <dbReference type="EMBL" id="TPX32437.1"/>
    </source>
</evidence>
<dbReference type="SMART" id="SM00116">
    <property type="entry name" value="CBS"/>
    <property type="match status" value="4"/>
</dbReference>
<evidence type="ECO:0000256" key="2">
    <source>
        <dbReference type="ARBA" id="ARBA00023122"/>
    </source>
</evidence>
<dbReference type="SUPFAM" id="SSF54631">
    <property type="entry name" value="CBS-domain pair"/>
    <property type="match status" value="2"/>
</dbReference>
<evidence type="ECO:0000313" key="7">
    <source>
        <dbReference type="Proteomes" id="UP000319731"/>
    </source>
</evidence>
<dbReference type="InterPro" id="IPR046342">
    <property type="entry name" value="CBS_dom_sf"/>
</dbReference>
<dbReference type="OrthoDB" id="449052at2759"/>
<evidence type="ECO:0000256" key="1">
    <source>
        <dbReference type="ARBA" id="ARBA00022737"/>
    </source>
</evidence>
<dbReference type="PROSITE" id="PS51371">
    <property type="entry name" value="CBS"/>
    <property type="match status" value="1"/>
</dbReference>
<feature type="region of interest" description="Disordered" evidence="4">
    <location>
        <begin position="1"/>
        <end position="43"/>
    </location>
</feature>
<dbReference type="GeneID" id="42005661"/>
<feature type="compositionally biased region" description="Low complexity" evidence="4">
    <location>
        <begin position="27"/>
        <end position="36"/>
    </location>
</feature>
<dbReference type="Pfam" id="PF00571">
    <property type="entry name" value="CBS"/>
    <property type="match status" value="3"/>
</dbReference>
<dbReference type="AlphaFoldDB" id="A0A507BTZ3"/>
<proteinExistence type="predicted"/>
<dbReference type="Gene3D" id="3.10.580.10">
    <property type="entry name" value="CBS-domain"/>
    <property type="match status" value="2"/>
</dbReference>
<dbReference type="InterPro" id="IPR000644">
    <property type="entry name" value="CBS_dom"/>
</dbReference>
<dbReference type="PANTHER" id="PTHR13780">
    <property type="entry name" value="AMP-ACTIVATED PROTEIN KINASE, GAMMA REGULATORY SUBUNIT"/>
    <property type="match status" value="1"/>
</dbReference>
<keyword evidence="2 3" id="KW-0129">CBS domain</keyword>
<feature type="domain" description="CBS" evidence="5">
    <location>
        <begin position="60"/>
        <end position="119"/>
    </location>
</feature>
<evidence type="ECO:0000256" key="4">
    <source>
        <dbReference type="SAM" id="MobiDB-lite"/>
    </source>
</evidence>
<evidence type="ECO:0000259" key="5">
    <source>
        <dbReference type="PROSITE" id="PS51371"/>
    </source>
</evidence>
<protein>
    <recommendedName>
        <fullName evidence="5">CBS domain-containing protein</fullName>
    </recommendedName>
</protein>
<sequence>MSLSEIDEVEVHSVGSPHLSLSRHSSDGNVSSSHSVFPASTPTDEISHGDWRYIPVKEVMEKREVVTVDAQDRAEVAFNLLVSSNISSIPIYEDKTSNLVGILDYGDVLQFMLSELEAVTKPEKNITVSELLRRSRQSAAHLSLSPSSSSISSADPRTSIVSVESLDQRREKPLYTFSPDAPLKDVLELFGRGVHRAVVQGGDRVGIVSQSTVIRWIFSHSKFYPELTKLITSTVKELGLGTQNVLTVGSEVPVIDALKMMVKLSVSSLGIVDKTGVLLSNLSLADVKWAIQSPSPQFLYDSVMHFRGQVDQQSGIQDGRDSAPVFDITESTTLGYAMSKVIATKTHRVWVTESHRPKTVISLTDMIKLVASLESATD</sequence>
<reference evidence="6 7" key="1">
    <citation type="journal article" date="2019" name="Sci. Rep.">
        <title>Comparative genomics of chytrid fungi reveal insights into the obligate biotrophic and pathogenic lifestyle of Synchytrium endobioticum.</title>
        <authorList>
            <person name="van de Vossenberg B.T.L.H."/>
            <person name="Warris S."/>
            <person name="Nguyen H.D.T."/>
            <person name="van Gent-Pelzer M.P.E."/>
            <person name="Joly D.L."/>
            <person name="van de Geest H.C."/>
            <person name="Bonants P.J.M."/>
            <person name="Smith D.S."/>
            <person name="Levesque C.A."/>
            <person name="van der Lee T.A.J."/>
        </authorList>
    </citation>
    <scope>NUCLEOTIDE SEQUENCE [LARGE SCALE GENOMIC DNA]</scope>
    <source>
        <strain evidence="6 7">JEL517</strain>
    </source>
</reference>
<gene>
    <name evidence="6" type="ORF">SmJEL517_g04436</name>
</gene>
<comment type="caution">
    <text evidence="6">The sequence shown here is derived from an EMBL/GenBank/DDBJ whole genome shotgun (WGS) entry which is preliminary data.</text>
</comment>
<dbReference type="RefSeq" id="XP_031023645.1">
    <property type="nucleotide sequence ID" value="XM_031170364.1"/>
</dbReference>
<dbReference type="GO" id="GO:0042149">
    <property type="term" value="P:cellular response to glucose starvation"/>
    <property type="evidence" value="ECO:0007669"/>
    <property type="project" value="TreeGrafter"/>
</dbReference>
<organism evidence="6 7">
    <name type="scientific">Synchytrium microbalum</name>
    <dbReference type="NCBI Taxonomy" id="1806994"/>
    <lineage>
        <taxon>Eukaryota</taxon>
        <taxon>Fungi</taxon>
        <taxon>Fungi incertae sedis</taxon>
        <taxon>Chytridiomycota</taxon>
        <taxon>Chytridiomycota incertae sedis</taxon>
        <taxon>Chytridiomycetes</taxon>
        <taxon>Synchytriales</taxon>
        <taxon>Synchytriaceae</taxon>
        <taxon>Synchytrium</taxon>
    </lineage>
</organism>
<dbReference type="PANTHER" id="PTHR13780:SF36">
    <property type="entry name" value="CBS DOMAIN-CONTAINING PROTEIN"/>
    <property type="match status" value="1"/>
</dbReference>
<name>A0A507BTZ3_9FUNG</name>
<dbReference type="STRING" id="1806994.A0A507BTZ3"/>
<keyword evidence="7" id="KW-1185">Reference proteome</keyword>
<dbReference type="CDD" id="cd02205">
    <property type="entry name" value="CBS_pair_SF"/>
    <property type="match status" value="1"/>
</dbReference>
<dbReference type="Proteomes" id="UP000319731">
    <property type="component" value="Unassembled WGS sequence"/>
</dbReference>